<keyword evidence="4 12" id="KW-0812">Transmembrane</keyword>
<dbReference type="InterPro" id="IPR003691">
    <property type="entry name" value="FluC"/>
</dbReference>
<feature type="binding site" evidence="12">
    <location>
        <position position="80"/>
    </location>
    <ligand>
        <name>Na(+)</name>
        <dbReference type="ChEBI" id="CHEBI:29101"/>
        <note>structural</note>
    </ligand>
</feature>
<keyword evidence="7 12" id="KW-0406">Ion transport</keyword>
<dbReference type="AlphaFoldDB" id="A0A317CJD8"/>
<feature type="transmembrane region" description="Helical" evidence="12">
    <location>
        <begin position="100"/>
        <end position="126"/>
    </location>
</feature>
<name>A0A317CJD8_9GAMM</name>
<keyword evidence="3" id="KW-0997">Cell inner membrane</keyword>
<dbReference type="Pfam" id="PF02537">
    <property type="entry name" value="CRCB"/>
    <property type="match status" value="1"/>
</dbReference>
<dbReference type="PANTHER" id="PTHR28259">
    <property type="entry name" value="FLUORIDE EXPORT PROTEIN 1-RELATED"/>
    <property type="match status" value="1"/>
</dbReference>
<keyword evidence="14" id="KW-1185">Reference proteome</keyword>
<dbReference type="HAMAP" id="MF_00454">
    <property type="entry name" value="FluC"/>
    <property type="match status" value="1"/>
</dbReference>
<evidence type="ECO:0000256" key="10">
    <source>
        <dbReference type="ARBA" id="ARBA00035120"/>
    </source>
</evidence>
<dbReference type="GO" id="GO:0005886">
    <property type="term" value="C:plasma membrane"/>
    <property type="evidence" value="ECO:0007669"/>
    <property type="project" value="UniProtKB-SubCell"/>
</dbReference>
<keyword evidence="5 12" id="KW-1133">Transmembrane helix</keyword>
<comment type="activity regulation">
    <text evidence="12">Na(+) is not transported, but it plays an essential structural role and its presence is essential for fluoride channel function.</text>
</comment>
<dbReference type="NCBIfam" id="TIGR00494">
    <property type="entry name" value="crcB"/>
    <property type="match status" value="1"/>
</dbReference>
<dbReference type="GO" id="GO:0140114">
    <property type="term" value="P:cellular detoxification of fluoride"/>
    <property type="evidence" value="ECO:0007669"/>
    <property type="project" value="UniProtKB-UniRule"/>
</dbReference>
<dbReference type="OrthoDB" id="9806299at2"/>
<evidence type="ECO:0000256" key="1">
    <source>
        <dbReference type="ARBA" id="ARBA00004651"/>
    </source>
</evidence>
<evidence type="ECO:0000256" key="11">
    <source>
        <dbReference type="ARBA" id="ARBA00035585"/>
    </source>
</evidence>
<evidence type="ECO:0000256" key="9">
    <source>
        <dbReference type="ARBA" id="ARBA00023303"/>
    </source>
</evidence>
<reference evidence="13 14" key="1">
    <citation type="submission" date="2018-05" db="EMBL/GenBank/DDBJ databases">
        <title>Leucothrix arctica sp. nov., isolated from Arctic seawater.</title>
        <authorList>
            <person name="Choi A."/>
            <person name="Baek K."/>
        </authorList>
    </citation>
    <scope>NUCLEOTIDE SEQUENCE [LARGE SCALE GENOMIC DNA]</scope>
    <source>
        <strain evidence="13 14">JCM 18388</strain>
    </source>
</reference>
<evidence type="ECO:0000256" key="2">
    <source>
        <dbReference type="ARBA" id="ARBA00022475"/>
    </source>
</evidence>
<comment type="similarity">
    <text evidence="10 12">Belongs to the fluoride channel Fluc/FEX (TC 1.A.43) family.</text>
</comment>
<evidence type="ECO:0000313" key="14">
    <source>
        <dbReference type="Proteomes" id="UP000245539"/>
    </source>
</evidence>
<keyword evidence="8 12" id="KW-0472">Membrane</keyword>
<gene>
    <name evidence="12 13" type="primary">crcB</name>
    <name evidence="12" type="synonym">fluC</name>
    <name evidence="13" type="ORF">DKW60_07655</name>
</gene>
<dbReference type="Proteomes" id="UP000245539">
    <property type="component" value="Unassembled WGS sequence"/>
</dbReference>
<keyword evidence="6 12" id="KW-0915">Sodium</keyword>
<evidence type="ECO:0000256" key="4">
    <source>
        <dbReference type="ARBA" id="ARBA00022692"/>
    </source>
</evidence>
<keyword evidence="9 12" id="KW-0407">Ion channel</keyword>
<evidence type="ECO:0000256" key="6">
    <source>
        <dbReference type="ARBA" id="ARBA00023053"/>
    </source>
</evidence>
<protein>
    <recommendedName>
        <fullName evidence="12">Fluoride-specific ion channel FluC</fullName>
    </recommendedName>
</protein>
<dbReference type="PANTHER" id="PTHR28259:SF1">
    <property type="entry name" value="FLUORIDE EXPORT PROTEIN 1-RELATED"/>
    <property type="match status" value="1"/>
</dbReference>
<evidence type="ECO:0000256" key="3">
    <source>
        <dbReference type="ARBA" id="ARBA00022519"/>
    </source>
</evidence>
<comment type="subcellular location">
    <subcellularLocation>
        <location evidence="1 12">Cell membrane</location>
        <topology evidence="1 12">Multi-pass membrane protein</topology>
    </subcellularLocation>
</comment>
<keyword evidence="12" id="KW-0479">Metal-binding</keyword>
<proteinExistence type="inferred from homology"/>
<comment type="caution">
    <text evidence="13">The sequence shown here is derived from an EMBL/GenBank/DDBJ whole genome shotgun (WGS) entry which is preliminary data.</text>
</comment>
<sequence length="131" mass="13964">MTGRLLGHLIAIMLGGAIGAVSRYGVSHFVYVLMGRGFPYGTLVVNVLGSFLMGYLSVYLLAKVNLDPALRFAILVGFLGSFTTFSTFSMDTLSLLESGFIAKAFTNIVISVGASLTAVWLGVILARAMKF</sequence>
<evidence type="ECO:0000256" key="7">
    <source>
        <dbReference type="ARBA" id="ARBA00023065"/>
    </source>
</evidence>
<feature type="binding site" evidence="12">
    <location>
        <position position="83"/>
    </location>
    <ligand>
        <name>Na(+)</name>
        <dbReference type="ChEBI" id="CHEBI:29101"/>
        <note>structural</note>
    </ligand>
</feature>
<evidence type="ECO:0000256" key="5">
    <source>
        <dbReference type="ARBA" id="ARBA00022989"/>
    </source>
</evidence>
<feature type="transmembrane region" description="Helical" evidence="12">
    <location>
        <begin position="69"/>
        <end position="88"/>
    </location>
</feature>
<accession>A0A317CJD8</accession>
<dbReference type="GO" id="GO:0062054">
    <property type="term" value="F:fluoride channel activity"/>
    <property type="evidence" value="ECO:0007669"/>
    <property type="project" value="UniProtKB-UniRule"/>
</dbReference>
<dbReference type="EMBL" id="QGKM01000015">
    <property type="protein sequence ID" value="PWQ98606.1"/>
    <property type="molecule type" value="Genomic_DNA"/>
</dbReference>
<dbReference type="GO" id="GO:0046872">
    <property type="term" value="F:metal ion binding"/>
    <property type="evidence" value="ECO:0007669"/>
    <property type="project" value="UniProtKB-KW"/>
</dbReference>
<evidence type="ECO:0000256" key="12">
    <source>
        <dbReference type="HAMAP-Rule" id="MF_00454"/>
    </source>
</evidence>
<comment type="catalytic activity">
    <reaction evidence="11">
        <text>fluoride(in) = fluoride(out)</text>
        <dbReference type="Rhea" id="RHEA:76159"/>
        <dbReference type="ChEBI" id="CHEBI:17051"/>
    </reaction>
    <physiologicalReaction direction="left-to-right" evidence="11">
        <dbReference type="Rhea" id="RHEA:76160"/>
    </physiologicalReaction>
</comment>
<organism evidence="13 14">
    <name type="scientific">Leucothrix pacifica</name>
    <dbReference type="NCBI Taxonomy" id="1247513"/>
    <lineage>
        <taxon>Bacteria</taxon>
        <taxon>Pseudomonadati</taxon>
        <taxon>Pseudomonadota</taxon>
        <taxon>Gammaproteobacteria</taxon>
        <taxon>Thiotrichales</taxon>
        <taxon>Thiotrichaceae</taxon>
        <taxon>Leucothrix</taxon>
    </lineage>
</organism>
<comment type="function">
    <text evidence="12">Fluoride-specific ion channel. Important for reducing fluoride concentration in the cell, thus reducing its toxicity.</text>
</comment>
<evidence type="ECO:0000313" key="13">
    <source>
        <dbReference type="EMBL" id="PWQ98606.1"/>
    </source>
</evidence>
<feature type="transmembrane region" description="Helical" evidence="12">
    <location>
        <begin position="43"/>
        <end position="62"/>
    </location>
</feature>
<keyword evidence="2 12" id="KW-1003">Cell membrane</keyword>
<keyword evidence="12" id="KW-0813">Transport</keyword>
<evidence type="ECO:0000256" key="8">
    <source>
        <dbReference type="ARBA" id="ARBA00023136"/>
    </source>
</evidence>